<evidence type="ECO:0000313" key="6">
    <source>
        <dbReference type="EMBL" id="HCT58660.1"/>
    </source>
</evidence>
<dbReference type="InterPro" id="IPR014026">
    <property type="entry name" value="UDP-Glc/GDP-Man_DH_dimer"/>
</dbReference>
<dbReference type="Pfam" id="PF03720">
    <property type="entry name" value="UDPG_MGDP_dh_C"/>
    <property type="match status" value="1"/>
</dbReference>
<dbReference type="PIRSF" id="PIRSF500136">
    <property type="entry name" value="UDP_ManNAc_DH"/>
    <property type="match status" value="1"/>
</dbReference>
<dbReference type="InterPro" id="IPR017476">
    <property type="entry name" value="UDP-Glc/GDP-Man"/>
</dbReference>
<dbReference type="InterPro" id="IPR014027">
    <property type="entry name" value="UDP-Glc/GDP-Man_DH_C"/>
</dbReference>
<gene>
    <name evidence="6" type="ORF">DGD08_15755</name>
</gene>
<dbReference type="PANTHER" id="PTHR43491">
    <property type="entry name" value="UDP-N-ACETYL-D-MANNOSAMINE DEHYDROGENASE"/>
    <property type="match status" value="1"/>
</dbReference>
<comment type="caution">
    <text evidence="6">The sequence shown here is derived from an EMBL/GenBank/DDBJ whole genome shotgun (WGS) entry which is preliminary data.</text>
</comment>
<evidence type="ECO:0000256" key="2">
    <source>
        <dbReference type="ARBA" id="ARBA00023027"/>
    </source>
</evidence>
<dbReference type="Gene3D" id="3.40.50.720">
    <property type="entry name" value="NAD(P)-binding Rossmann-like Domain"/>
    <property type="match status" value="2"/>
</dbReference>
<dbReference type="GO" id="GO:0016628">
    <property type="term" value="F:oxidoreductase activity, acting on the CH-CH group of donors, NAD or NADP as acceptor"/>
    <property type="evidence" value="ECO:0007669"/>
    <property type="project" value="InterPro"/>
</dbReference>
<dbReference type="PANTHER" id="PTHR43491:SF1">
    <property type="entry name" value="UDP-N-ACETYL-D-MANNOSAMINE DEHYDROGENASE"/>
    <property type="match status" value="1"/>
</dbReference>
<reference evidence="6 7" key="1">
    <citation type="journal article" date="2018" name="Nat. Biotechnol.">
        <title>A standardized bacterial taxonomy based on genome phylogeny substantially revises the tree of life.</title>
        <authorList>
            <person name="Parks D.H."/>
            <person name="Chuvochina M."/>
            <person name="Waite D.W."/>
            <person name="Rinke C."/>
            <person name="Skarshewski A."/>
            <person name="Chaumeil P.A."/>
            <person name="Hugenholtz P."/>
        </authorList>
    </citation>
    <scope>NUCLEOTIDE SEQUENCE [LARGE SCALE GENOMIC DNA]</scope>
    <source>
        <strain evidence="6">UBA8844</strain>
    </source>
</reference>
<dbReference type="OMA" id="IDPWFIV"/>
<sequence>MPDTSSNHRSALLARIEDRSAVIGVIGLGYVGLPLAMEFVHAGFRVIGYDVSARVVDLLMGGQSHIQDVPGAQVQAAVASGSFVATTLEDRLGECDAISIAVPTPLSKTRDPDMAYVLSAADAIARQAHPGLCVVLESTTYPGTTRELLQPRLEAKGLTVGQDIFVAFSPERVDPGNAVYHTKNTPKVVGGITPACVEVASALYASCIDTVVPVSSPEAAELVKLLENTFRAVNIGLVNEIAIMCDKLGVNVWEVIDAAATKPFGFMKFTPGPGIGGHCIPLDPHYLAWKMRTLNYKTRFIDLASEINSHMPEWVVARAASSLNDVSKAVRGSRVLVLGVAYKRDIDDVRESPALDVIRLLEGRGAEVQYHDPFVHEFREDGHVYRSVPLTADLLATVDAVVIITDHKSMDYQLVVDHASLILDTRNITAGLKPGRARIRSLADVDDGRYERRRTPRN</sequence>
<dbReference type="GO" id="GO:0051287">
    <property type="term" value="F:NAD binding"/>
    <property type="evidence" value="ECO:0007669"/>
    <property type="project" value="InterPro"/>
</dbReference>
<dbReference type="InterPro" id="IPR036291">
    <property type="entry name" value="NAD(P)-bd_dom_sf"/>
</dbReference>
<organism evidence="6 7">
    <name type="scientific">Gemmatimonas aurantiaca</name>
    <dbReference type="NCBI Taxonomy" id="173480"/>
    <lineage>
        <taxon>Bacteria</taxon>
        <taxon>Pseudomonadati</taxon>
        <taxon>Gemmatimonadota</taxon>
        <taxon>Gemmatimonadia</taxon>
        <taxon>Gemmatimonadales</taxon>
        <taxon>Gemmatimonadaceae</taxon>
        <taxon>Gemmatimonas</taxon>
    </lineage>
</organism>
<dbReference type="Pfam" id="PF00984">
    <property type="entry name" value="UDPG_MGDP_dh"/>
    <property type="match status" value="1"/>
</dbReference>
<dbReference type="SUPFAM" id="SSF48179">
    <property type="entry name" value="6-phosphogluconate dehydrogenase C-terminal domain-like"/>
    <property type="match status" value="1"/>
</dbReference>
<dbReference type="SUPFAM" id="SSF52413">
    <property type="entry name" value="UDP-glucose/GDP-mannose dehydrogenase C-terminal domain"/>
    <property type="match status" value="1"/>
</dbReference>
<dbReference type="GO" id="GO:0016616">
    <property type="term" value="F:oxidoreductase activity, acting on the CH-OH group of donors, NAD or NADP as acceptor"/>
    <property type="evidence" value="ECO:0007669"/>
    <property type="project" value="InterPro"/>
</dbReference>
<dbReference type="InterPro" id="IPR028359">
    <property type="entry name" value="UDP_ManNAc/GlcNAc_DH"/>
</dbReference>
<keyword evidence="1" id="KW-0560">Oxidoreductase</keyword>
<evidence type="ECO:0000313" key="7">
    <source>
        <dbReference type="Proteomes" id="UP000264071"/>
    </source>
</evidence>
<dbReference type="InterPro" id="IPR001732">
    <property type="entry name" value="UDP-Glc/GDP-Man_DH_N"/>
</dbReference>
<dbReference type="NCBIfam" id="TIGR03026">
    <property type="entry name" value="NDP-sugDHase"/>
    <property type="match status" value="1"/>
</dbReference>
<evidence type="ECO:0000256" key="4">
    <source>
        <dbReference type="SAM" id="Phobius"/>
    </source>
</evidence>
<keyword evidence="2" id="KW-0520">NAD</keyword>
<dbReference type="InterPro" id="IPR036220">
    <property type="entry name" value="UDP-Glc/GDP-Man_DH_C_sf"/>
</dbReference>
<feature type="domain" description="UDP-glucose/GDP-mannose dehydrogenase C-terminal" evidence="5">
    <location>
        <begin position="336"/>
        <end position="431"/>
    </location>
</feature>
<dbReference type="InterPro" id="IPR008927">
    <property type="entry name" value="6-PGluconate_DH-like_C_sf"/>
</dbReference>
<name>A0A3D4VC06_9BACT</name>
<dbReference type="AlphaFoldDB" id="A0A3D4VC06"/>
<dbReference type="SUPFAM" id="SSF51735">
    <property type="entry name" value="NAD(P)-binding Rossmann-fold domains"/>
    <property type="match status" value="1"/>
</dbReference>
<evidence type="ECO:0000256" key="3">
    <source>
        <dbReference type="PIRNR" id="PIRNR000124"/>
    </source>
</evidence>
<accession>A0A3D4VC06</accession>
<dbReference type="SMART" id="SM00984">
    <property type="entry name" value="UDPG_MGDP_dh_C"/>
    <property type="match status" value="1"/>
</dbReference>
<protein>
    <submittedName>
        <fullName evidence="6">Nucleotide sugar dehydrogenase</fullName>
    </submittedName>
</protein>
<evidence type="ECO:0000256" key="1">
    <source>
        <dbReference type="ARBA" id="ARBA00023002"/>
    </source>
</evidence>
<dbReference type="Proteomes" id="UP000264071">
    <property type="component" value="Unassembled WGS sequence"/>
</dbReference>
<keyword evidence="4" id="KW-1133">Transmembrane helix</keyword>
<feature type="transmembrane region" description="Helical" evidence="4">
    <location>
        <begin position="21"/>
        <end position="44"/>
    </location>
</feature>
<dbReference type="EMBL" id="DPIY01000011">
    <property type="protein sequence ID" value="HCT58660.1"/>
    <property type="molecule type" value="Genomic_DNA"/>
</dbReference>
<dbReference type="Pfam" id="PF03721">
    <property type="entry name" value="UDPG_MGDP_dh_N"/>
    <property type="match status" value="1"/>
</dbReference>
<comment type="similarity">
    <text evidence="3">Belongs to the UDP-glucose/GDP-mannose dehydrogenase family.</text>
</comment>
<keyword evidence="4" id="KW-0812">Transmembrane</keyword>
<keyword evidence="4" id="KW-0472">Membrane</keyword>
<dbReference type="PIRSF" id="PIRSF000124">
    <property type="entry name" value="UDPglc_GDPman_dh"/>
    <property type="match status" value="1"/>
</dbReference>
<dbReference type="GO" id="GO:0000271">
    <property type="term" value="P:polysaccharide biosynthetic process"/>
    <property type="evidence" value="ECO:0007669"/>
    <property type="project" value="InterPro"/>
</dbReference>
<evidence type="ECO:0000259" key="5">
    <source>
        <dbReference type="SMART" id="SM00984"/>
    </source>
</evidence>
<proteinExistence type="inferred from homology"/>